<dbReference type="FunFam" id="2.30.180.10:FF:000032">
    <property type="entry name" value="Fasciclin domain-containing protein, putative"/>
    <property type="match status" value="2"/>
</dbReference>
<evidence type="ECO:0000313" key="3">
    <source>
        <dbReference type="EMBL" id="CAA9279306.1"/>
    </source>
</evidence>
<evidence type="ECO:0000256" key="1">
    <source>
        <dbReference type="SAM" id="SignalP"/>
    </source>
</evidence>
<name>A0A6J4JGL2_9SPHI</name>
<dbReference type="EMBL" id="CADCTQ010000302">
    <property type="protein sequence ID" value="CAA9279306.1"/>
    <property type="molecule type" value="Genomic_DNA"/>
</dbReference>
<dbReference type="PROSITE" id="PS50213">
    <property type="entry name" value="FAS1"/>
    <property type="match status" value="2"/>
</dbReference>
<feature type="signal peptide" evidence="1">
    <location>
        <begin position="1"/>
        <end position="25"/>
    </location>
</feature>
<feature type="domain" description="FAS1" evidence="2">
    <location>
        <begin position="35"/>
        <end position="166"/>
    </location>
</feature>
<feature type="chain" id="PRO_5026968560" evidence="1">
    <location>
        <begin position="26"/>
        <end position="312"/>
    </location>
</feature>
<dbReference type="GO" id="GO:0005615">
    <property type="term" value="C:extracellular space"/>
    <property type="evidence" value="ECO:0007669"/>
    <property type="project" value="TreeGrafter"/>
</dbReference>
<dbReference type="InterPro" id="IPR000782">
    <property type="entry name" value="FAS1_domain"/>
</dbReference>
<proteinExistence type="predicted"/>
<reference evidence="3" key="1">
    <citation type="submission" date="2020-02" db="EMBL/GenBank/DDBJ databases">
        <authorList>
            <person name="Meier V. D."/>
        </authorList>
    </citation>
    <scope>NUCLEOTIDE SEQUENCE</scope>
    <source>
        <strain evidence="3">AVDCRST_MAG56</strain>
    </source>
</reference>
<evidence type="ECO:0000259" key="2">
    <source>
        <dbReference type="PROSITE" id="PS50213"/>
    </source>
</evidence>
<dbReference type="SMART" id="SM00554">
    <property type="entry name" value="FAS1"/>
    <property type="match status" value="2"/>
</dbReference>
<dbReference type="PANTHER" id="PTHR10900">
    <property type="entry name" value="PERIOSTIN-RELATED"/>
    <property type="match status" value="1"/>
</dbReference>
<accession>A0A6J4JGL2</accession>
<gene>
    <name evidence="3" type="ORF">AVDCRST_MAG56-3610</name>
</gene>
<dbReference type="PROSITE" id="PS51257">
    <property type="entry name" value="PROKAR_LIPOPROTEIN"/>
    <property type="match status" value="1"/>
</dbReference>
<sequence>MKKYLQQFRASALLALLAPALFLTGCNDDDDTPAQPTIAEVVNTNADFSLLRAAVTKAGLGSALSSGNLTVFAPNNAAFQAAGLTEANINARSQAELAAVLQYHVINARTPAADLPEAVNTPVTTLSNGTVYVTKAGSNVSVNGARVVQADVAASNGVIHVIDRVLLPPLAGNIVQTAVANSDNFSYLVAAVQRANLAGTLSGPGPLTVFAPVNQAFIAAGFATIADIQAAEPAALARILTYHVVPSRVYSTNLVNGNVLTAQGSNVSINLGTGVQVTGLGNNGNAANVLLPNVTTTNGVIHAIDRVLLPAN</sequence>
<dbReference type="InterPro" id="IPR036378">
    <property type="entry name" value="FAS1_dom_sf"/>
</dbReference>
<dbReference type="Pfam" id="PF02469">
    <property type="entry name" value="Fasciclin"/>
    <property type="match status" value="2"/>
</dbReference>
<protein>
    <submittedName>
        <fullName evidence="3">Sensory subunit of low CO2-induced protein complex, putative</fullName>
    </submittedName>
</protein>
<organism evidence="3">
    <name type="scientific">uncultured Cytophagales bacterium</name>
    <dbReference type="NCBI Taxonomy" id="158755"/>
    <lineage>
        <taxon>Bacteria</taxon>
        <taxon>Pseudomonadati</taxon>
        <taxon>Bacteroidota</taxon>
        <taxon>Sphingobacteriia</taxon>
        <taxon>Sphingobacteriales</taxon>
        <taxon>environmental samples</taxon>
    </lineage>
</organism>
<keyword evidence="1" id="KW-0732">Signal</keyword>
<dbReference type="Gene3D" id="2.30.180.10">
    <property type="entry name" value="FAS1 domain"/>
    <property type="match status" value="2"/>
</dbReference>
<feature type="domain" description="FAS1" evidence="2">
    <location>
        <begin position="172"/>
        <end position="308"/>
    </location>
</feature>
<dbReference type="InterPro" id="IPR050904">
    <property type="entry name" value="Adhesion/Biosynth-related"/>
</dbReference>
<dbReference type="PANTHER" id="PTHR10900:SF77">
    <property type="entry name" value="FI19380P1"/>
    <property type="match status" value="1"/>
</dbReference>
<dbReference type="AlphaFoldDB" id="A0A6J4JGL2"/>
<dbReference type="SUPFAM" id="SSF82153">
    <property type="entry name" value="FAS1 domain"/>
    <property type="match status" value="2"/>
</dbReference>